<evidence type="ECO:0000313" key="4">
    <source>
        <dbReference type="EnsemblMetazoa" id="XP_029345886.1"/>
    </source>
</evidence>
<dbReference type="CDD" id="cd03177">
    <property type="entry name" value="GST_C_Delta_Epsilon"/>
    <property type="match status" value="1"/>
</dbReference>
<dbReference type="Gene3D" id="1.20.1050.10">
    <property type="match status" value="2"/>
</dbReference>
<dbReference type="Proteomes" id="UP000007819">
    <property type="component" value="Chromosome A2"/>
</dbReference>
<accession>A0A8R2JTG2</accession>
<sequence>MNLCDALVDNVFEVCARMKPRPHRTNRRSRKEINLYYDLQSRPCRAVLLTLEALNLQFNLKHIRLLGREQLKEDFLKINSLHTLPVIEDGDFVLVDSHAIIVYLVRKYGGKDDNPLYPNNPKLQAQVNQMLHFDNGTLFPAFTIQYACYNNTMVEIIDHILIDGQTGNSSSSNDRTSGNAYLRINEYNILKIIPDMKYDKINGWIYFRKSKTDEREEKIHEALQFLENVLKKSPWSAGESMTVADFSLIATITTLKVAGVKMEKYDKINEWVKSAQLQWSDTKRLTKRESFLSKK</sequence>
<dbReference type="SFLD" id="SFLDS00019">
    <property type="entry name" value="Glutathione_Transferase_(cytos"/>
    <property type="match status" value="1"/>
</dbReference>
<dbReference type="OrthoDB" id="2309723at2759"/>
<dbReference type="InterPro" id="IPR004045">
    <property type="entry name" value="Glutathione_S-Trfase_N"/>
</dbReference>
<dbReference type="InterPro" id="IPR004046">
    <property type="entry name" value="GST_C"/>
</dbReference>
<comment type="subunit">
    <text evidence="1">Homodimer.</text>
</comment>
<name>A0A8R2JTG2_ACYPI</name>
<dbReference type="SUPFAM" id="SSF52833">
    <property type="entry name" value="Thioredoxin-like"/>
    <property type="match status" value="1"/>
</dbReference>
<dbReference type="PROSITE" id="PS50404">
    <property type="entry name" value="GST_NTER"/>
    <property type="match status" value="1"/>
</dbReference>
<dbReference type="RefSeq" id="XP_029345886.1">
    <property type="nucleotide sequence ID" value="XM_029490026.1"/>
</dbReference>
<organism evidence="4 5">
    <name type="scientific">Acyrthosiphon pisum</name>
    <name type="common">Pea aphid</name>
    <dbReference type="NCBI Taxonomy" id="7029"/>
    <lineage>
        <taxon>Eukaryota</taxon>
        <taxon>Metazoa</taxon>
        <taxon>Ecdysozoa</taxon>
        <taxon>Arthropoda</taxon>
        <taxon>Hexapoda</taxon>
        <taxon>Insecta</taxon>
        <taxon>Pterygota</taxon>
        <taxon>Neoptera</taxon>
        <taxon>Paraneoptera</taxon>
        <taxon>Hemiptera</taxon>
        <taxon>Sternorrhyncha</taxon>
        <taxon>Aphidomorpha</taxon>
        <taxon>Aphidoidea</taxon>
        <taxon>Aphididae</taxon>
        <taxon>Macrosiphini</taxon>
        <taxon>Acyrthosiphon</taxon>
    </lineage>
</organism>
<dbReference type="FunFam" id="3.40.30.10:FF:000034">
    <property type="entry name" value="glutathione S-transferase 1"/>
    <property type="match status" value="1"/>
</dbReference>
<dbReference type="SFLD" id="SFLDG00358">
    <property type="entry name" value="Main_(cytGST)"/>
    <property type="match status" value="1"/>
</dbReference>
<evidence type="ECO:0000256" key="1">
    <source>
        <dbReference type="ARBA" id="ARBA00011738"/>
    </source>
</evidence>
<dbReference type="PANTHER" id="PTHR43969">
    <property type="entry name" value="GLUTATHIONE S TRANSFERASE D10, ISOFORM A-RELATED"/>
    <property type="match status" value="1"/>
</dbReference>
<feature type="domain" description="GST N-terminal" evidence="2">
    <location>
        <begin position="31"/>
        <end position="112"/>
    </location>
</feature>
<dbReference type="PROSITE" id="PS50405">
    <property type="entry name" value="GST_CTER"/>
    <property type="match status" value="1"/>
</dbReference>
<evidence type="ECO:0000259" key="2">
    <source>
        <dbReference type="PROSITE" id="PS50404"/>
    </source>
</evidence>
<dbReference type="InterPro" id="IPR010987">
    <property type="entry name" value="Glutathione-S-Trfase_C-like"/>
</dbReference>
<keyword evidence="5" id="KW-1185">Reference proteome</keyword>
<dbReference type="SUPFAM" id="SSF47616">
    <property type="entry name" value="GST C-terminal domain-like"/>
    <property type="match status" value="1"/>
</dbReference>
<feature type="domain" description="GST C-terminal" evidence="3">
    <location>
        <begin position="120"/>
        <end position="295"/>
    </location>
</feature>
<reference evidence="5" key="1">
    <citation type="submission" date="2010-06" db="EMBL/GenBank/DDBJ databases">
        <authorList>
            <person name="Jiang H."/>
            <person name="Abraham K."/>
            <person name="Ali S."/>
            <person name="Alsbrooks S.L."/>
            <person name="Anim B.N."/>
            <person name="Anosike U.S."/>
            <person name="Attaway T."/>
            <person name="Bandaranaike D.P."/>
            <person name="Battles P.K."/>
            <person name="Bell S.N."/>
            <person name="Bell A.V."/>
            <person name="Beltran B."/>
            <person name="Bickham C."/>
            <person name="Bustamante Y."/>
            <person name="Caleb T."/>
            <person name="Canada A."/>
            <person name="Cardenas V."/>
            <person name="Carter K."/>
            <person name="Chacko J."/>
            <person name="Chandrabose M.N."/>
            <person name="Chavez D."/>
            <person name="Chavez A."/>
            <person name="Chen L."/>
            <person name="Chu H.-S."/>
            <person name="Claassen K.J."/>
            <person name="Cockrell R."/>
            <person name="Collins M."/>
            <person name="Cooper J.A."/>
            <person name="Cree A."/>
            <person name="Curry S.M."/>
            <person name="Da Y."/>
            <person name="Dao M.D."/>
            <person name="Das B."/>
            <person name="Davila M.-L."/>
            <person name="Davy-Carroll L."/>
            <person name="Denson S."/>
            <person name="Dinh H."/>
            <person name="Ebong V.E."/>
            <person name="Edwards J.R."/>
            <person name="Egan A."/>
            <person name="El-Daye J."/>
            <person name="Escobedo L."/>
            <person name="Fernandez S."/>
            <person name="Fernando P.R."/>
            <person name="Flagg N."/>
            <person name="Forbes L.D."/>
            <person name="Fowler R.G."/>
            <person name="Fu Q."/>
            <person name="Gabisi R.A."/>
            <person name="Ganer J."/>
            <person name="Garbino Pronczuk A."/>
            <person name="Garcia R.M."/>
            <person name="Garner T."/>
            <person name="Garrett T.E."/>
            <person name="Gonzalez D.A."/>
            <person name="Hamid H."/>
            <person name="Hawkins E.S."/>
            <person name="Hirani K."/>
            <person name="Hogues M.E."/>
            <person name="Hollins B."/>
            <person name="Hsiao C.-H."/>
            <person name="Jabil R."/>
            <person name="James M.L."/>
            <person name="Jhangiani S.N."/>
            <person name="Johnson B."/>
            <person name="Johnson Q."/>
            <person name="Joshi V."/>
            <person name="Kalu J.B."/>
            <person name="Kam C."/>
            <person name="Kashfia A."/>
            <person name="Keebler J."/>
            <person name="Kisamo H."/>
            <person name="Kovar C.L."/>
            <person name="Lago L.A."/>
            <person name="Lai C.-Y."/>
            <person name="Laidlaw J."/>
            <person name="Lara F."/>
            <person name="Le T.-K."/>
            <person name="Lee S.L."/>
            <person name="Legall F.H."/>
            <person name="Lemon S.J."/>
            <person name="Lewis L.R."/>
            <person name="Li B."/>
            <person name="Liu Y."/>
            <person name="Liu Y.-S."/>
            <person name="Lopez J."/>
            <person name="Lozado R.J."/>
            <person name="Lu J."/>
            <person name="Madu R.C."/>
            <person name="Maheshwari M."/>
            <person name="Maheshwari R."/>
            <person name="Malloy K."/>
            <person name="Martinez E."/>
            <person name="Mathew T."/>
            <person name="Mercado I.C."/>
            <person name="Mercado C."/>
            <person name="Meyer B."/>
            <person name="Montgomery K."/>
            <person name="Morgan M.B."/>
            <person name="Munidasa M."/>
            <person name="Nazareth L.V."/>
            <person name="Nelson J."/>
            <person name="Ng B.M."/>
            <person name="Nguyen N.B."/>
            <person name="Nguyen P.Q."/>
            <person name="Nguyen T."/>
            <person name="Obregon M."/>
            <person name="Okwuonu G.O."/>
            <person name="Onwere C.G."/>
            <person name="Orozco G."/>
            <person name="Parra A."/>
            <person name="Patel S."/>
            <person name="Patil S."/>
            <person name="Perez A."/>
            <person name="Perez Y."/>
            <person name="Pham C."/>
            <person name="Primus E.L."/>
            <person name="Pu L.-L."/>
            <person name="Puazo M."/>
            <person name="Qin X."/>
            <person name="Quiroz J.B."/>
            <person name="Reese J."/>
            <person name="Richards S."/>
            <person name="Rives C.M."/>
            <person name="Robberts R."/>
            <person name="Ruiz S.J."/>
            <person name="Ruiz M.J."/>
            <person name="Santibanez J."/>
            <person name="Schneider B.W."/>
            <person name="Sisson I."/>
            <person name="Smith M."/>
            <person name="Sodergren E."/>
            <person name="Song X.-Z."/>
            <person name="Song B.B."/>
            <person name="Summersgill H."/>
            <person name="Thelus R."/>
            <person name="Thornton R.D."/>
            <person name="Trejos Z.Y."/>
            <person name="Usmani K."/>
            <person name="Vattathil S."/>
            <person name="Villasana D."/>
            <person name="Walker D.L."/>
            <person name="Wang S."/>
            <person name="Wang K."/>
            <person name="White C.S."/>
            <person name="Williams A.C."/>
            <person name="Williamson J."/>
            <person name="Wilson K."/>
            <person name="Woghiren I.O."/>
            <person name="Woodworth J.R."/>
            <person name="Worley K.C."/>
            <person name="Wright R.A."/>
            <person name="Wu W."/>
            <person name="Young L."/>
            <person name="Zhang L."/>
            <person name="Zhang J."/>
            <person name="Zhu Y."/>
            <person name="Muzny D.M."/>
            <person name="Weinstock G."/>
            <person name="Gibbs R.A."/>
        </authorList>
    </citation>
    <scope>NUCLEOTIDE SEQUENCE [LARGE SCALE GENOMIC DNA]</scope>
    <source>
        <strain evidence="5">LSR1</strain>
    </source>
</reference>
<dbReference type="KEGG" id="api:100575419"/>
<proteinExistence type="predicted"/>
<protein>
    <submittedName>
        <fullName evidence="4">Uncharacterized protein</fullName>
    </submittedName>
</protein>
<dbReference type="Pfam" id="PF13417">
    <property type="entry name" value="GST_N_3"/>
    <property type="match status" value="1"/>
</dbReference>
<dbReference type="Gene3D" id="3.40.30.10">
    <property type="entry name" value="Glutaredoxin"/>
    <property type="match status" value="1"/>
</dbReference>
<dbReference type="InterPro" id="IPR036282">
    <property type="entry name" value="Glutathione-S-Trfase_C_sf"/>
</dbReference>
<dbReference type="GO" id="GO:0006749">
    <property type="term" value="P:glutathione metabolic process"/>
    <property type="evidence" value="ECO:0007669"/>
    <property type="project" value="TreeGrafter"/>
</dbReference>
<evidence type="ECO:0000259" key="3">
    <source>
        <dbReference type="PROSITE" id="PS50405"/>
    </source>
</evidence>
<evidence type="ECO:0000313" key="5">
    <source>
        <dbReference type="Proteomes" id="UP000007819"/>
    </source>
</evidence>
<dbReference type="InterPro" id="IPR040079">
    <property type="entry name" value="Glutathione_S-Trfase"/>
</dbReference>
<dbReference type="PANTHER" id="PTHR43969:SF9">
    <property type="entry name" value="GLUTATHIONE S TRANSFERASE D10, ISOFORM A-RELATED"/>
    <property type="match status" value="1"/>
</dbReference>
<dbReference type="Pfam" id="PF00043">
    <property type="entry name" value="GST_C"/>
    <property type="match status" value="1"/>
</dbReference>
<dbReference type="EnsemblMetazoa" id="XM_029490026.1">
    <property type="protein sequence ID" value="XP_029345886.1"/>
    <property type="gene ID" value="LOC100575419"/>
</dbReference>
<dbReference type="GO" id="GO:0004364">
    <property type="term" value="F:glutathione transferase activity"/>
    <property type="evidence" value="ECO:0007669"/>
    <property type="project" value="TreeGrafter"/>
</dbReference>
<dbReference type="AlphaFoldDB" id="A0A8R2JTG2"/>
<reference evidence="4" key="2">
    <citation type="submission" date="2022-06" db="UniProtKB">
        <authorList>
            <consortium name="EnsemblMetazoa"/>
        </authorList>
    </citation>
    <scope>IDENTIFICATION</scope>
</reference>
<dbReference type="InterPro" id="IPR036249">
    <property type="entry name" value="Thioredoxin-like_sf"/>
</dbReference>
<dbReference type="GeneID" id="100575419"/>